<dbReference type="EMBL" id="JAATIP010000300">
    <property type="protein sequence ID" value="KAF4353096.1"/>
    <property type="molecule type" value="Genomic_DNA"/>
</dbReference>
<dbReference type="InterPro" id="IPR013924">
    <property type="entry name" value="RNase_H2_suC"/>
</dbReference>
<evidence type="ECO:0000313" key="1">
    <source>
        <dbReference type="EMBL" id="KAF4353096.1"/>
    </source>
</evidence>
<evidence type="ECO:0000313" key="2">
    <source>
        <dbReference type="Proteomes" id="UP000525078"/>
    </source>
</evidence>
<dbReference type="Proteomes" id="UP000525078">
    <property type="component" value="Unassembled WGS sequence"/>
</dbReference>
<gene>
    <name evidence="1" type="ORF">F8388_016941</name>
</gene>
<accession>A0A7J6E475</accession>
<reference evidence="1 2" key="1">
    <citation type="journal article" date="2020" name="bioRxiv">
        <title>Sequence and annotation of 42 cannabis genomes reveals extensive copy number variation in cannabinoid synthesis and pathogen resistance genes.</title>
        <authorList>
            <person name="Mckernan K.J."/>
            <person name="Helbert Y."/>
            <person name="Kane L.T."/>
            <person name="Ebling H."/>
            <person name="Zhang L."/>
            <person name="Liu B."/>
            <person name="Eaton Z."/>
            <person name="Mclaughlin S."/>
            <person name="Kingan S."/>
            <person name="Baybayan P."/>
            <person name="Concepcion G."/>
            <person name="Jordan M."/>
            <person name="Riva A."/>
            <person name="Barbazuk W."/>
            <person name="Harkins T."/>
        </authorList>
    </citation>
    <scope>NUCLEOTIDE SEQUENCE [LARGE SCALE GENOMIC DNA]</scope>
    <source>
        <strain evidence="2">cv. Jamaican Lion 4</strain>
        <tissue evidence="1">Leaf</tissue>
    </source>
</reference>
<name>A0A7J6E475_CANSA</name>
<dbReference type="PANTHER" id="PTHR47204:SF1">
    <property type="entry name" value="RIBONUCLEASE H2 SUBUNIT C"/>
    <property type="match status" value="1"/>
</dbReference>
<protein>
    <submittedName>
        <fullName evidence="1">Uncharacterized protein</fullName>
    </submittedName>
</protein>
<dbReference type="Pfam" id="PF08615">
    <property type="entry name" value="RNase_H2_suC"/>
    <property type="match status" value="1"/>
</dbReference>
<comment type="caution">
    <text evidence="1">The sequence shown here is derived from an EMBL/GenBank/DDBJ whole genome shotgun (WGS) entry which is preliminary data.</text>
</comment>
<dbReference type="GO" id="GO:0006401">
    <property type="term" value="P:RNA catabolic process"/>
    <property type="evidence" value="ECO:0007669"/>
    <property type="project" value="InterPro"/>
</dbReference>
<dbReference type="Gene3D" id="2.40.128.680">
    <property type="match status" value="1"/>
</dbReference>
<dbReference type="CDD" id="cd09271">
    <property type="entry name" value="RNase_H2-C"/>
    <property type="match status" value="1"/>
</dbReference>
<proteinExistence type="predicted"/>
<dbReference type="GO" id="GO:0032299">
    <property type="term" value="C:ribonuclease H2 complex"/>
    <property type="evidence" value="ECO:0007669"/>
    <property type="project" value="InterPro"/>
</dbReference>
<sequence>MDDGTQGSIKLYRCSSGDGESENDVVDLTSQVHLLPCNIKFDGPCSVADYFKPKFTGVEIEGLKLEEAHFRGRKLQGATLSLPEGYSGFVLGKRGLGKRKASSMVGEDSNCWEMNAKFKNLTYWKHDSLPSHQDTFVRSFHWLAVAKAMHQPVEAEDLVSASVALEKMK</sequence>
<dbReference type="PANTHER" id="PTHR47204">
    <property type="entry name" value="OS02G0168900 PROTEIN"/>
    <property type="match status" value="1"/>
</dbReference>
<organism evidence="1 2">
    <name type="scientific">Cannabis sativa</name>
    <name type="common">Hemp</name>
    <name type="synonym">Marijuana</name>
    <dbReference type="NCBI Taxonomy" id="3483"/>
    <lineage>
        <taxon>Eukaryota</taxon>
        <taxon>Viridiplantae</taxon>
        <taxon>Streptophyta</taxon>
        <taxon>Embryophyta</taxon>
        <taxon>Tracheophyta</taxon>
        <taxon>Spermatophyta</taxon>
        <taxon>Magnoliopsida</taxon>
        <taxon>eudicotyledons</taxon>
        <taxon>Gunneridae</taxon>
        <taxon>Pentapetalae</taxon>
        <taxon>rosids</taxon>
        <taxon>fabids</taxon>
        <taxon>Rosales</taxon>
        <taxon>Cannabaceae</taxon>
        <taxon>Cannabis</taxon>
    </lineage>
</organism>
<dbReference type="AlphaFoldDB" id="A0A7J6E475"/>